<keyword evidence="1" id="KW-1133">Transmembrane helix</keyword>
<name>A0A1M6HER5_9FLAO</name>
<feature type="transmembrane region" description="Helical" evidence="1">
    <location>
        <begin position="12"/>
        <end position="30"/>
    </location>
</feature>
<evidence type="ECO:0000313" key="3">
    <source>
        <dbReference type="Proteomes" id="UP000184432"/>
    </source>
</evidence>
<keyword evidence="1" id="KW-0472">Membrane</keyword>
<dbReference type="Proteomes" id="UP000184432">
    <property type="component" value="Unassembled WGS sequence"/>
</dbReference>
<gene>
    <name evidence="2" type="ORF">SAMN04488508_106248</name>
</gene>
<dbReference type="STRING" id="570521.SAMN04488508_106248"/>
<keyword evidence="1" id="KW-0812">Transmembrane</keyword>
<evidence type="ECO:0000256" key="1">
    <source>
        <dbReference type="SAM" id="Phobius"/>
    </source>
</evidence>
<dbReference type="EMBL" id="FQYP01000006">
    <property type="protein sequence ID" value="SHJ20707.1"/>
    <property type="molecule type" value="Genomic_DNA"/>
</dbReference>
<dbReference type="AlphaFoldDB" id="A0A1M6HER5"/>
<accession>A0A1M6HER5</accession>
<evidence type="ECO:0000313" key="2">
    <source>
        <dbReference type="EMBL" id="SHJ20707.1"/>
    </source>
</evidence>
<dbReference type="RefSeq" id="WP_073317162.1">
    <property type="nucleotide sequence ID" value="NZ_FQYP01000006.1"/>
</dbReference>
<reference evidence="3" key="1">
    <citation type="submission" date="2016-11" db="EMBL/GenBank/DDBJ databases">
        <authorList>
            <person name="Varghese N."/>
            <person name="Submissions S."/>
        </authorList>
    </citation>
    <scope>NUCLEOTIDE SEQUENCE [LARGE SCALE GENOMIC DNA]</scope>
    <source>
        <strain evidence="3">DSM 22623</strain>
    </source>
</reference>
<proteinExistence type="predicted"/>
<dbReference type="OrthoDB" id="1178092at2"/>
<sequence length="178" mass="20871">MKKYLQIQISRYSFITIVGFGLLFSIVTNSQEQKGIETQLLAAFTGLTVSDFAYPRVWWSSEQHANFKFSYRVRKNVFLEWQGEYDTYLIADVFKTPLLTKIYFADRLYLYTGIELEMERDKLKIDLPPPQLKFKNGWGYDIKSNFSLEVEHDLHFNKSVYGAYGTPSLLSVHGKFKF</sequence>
<evidence type="ECO:0008006" key="4">
    <source>
        <dbReference type="Google" id="ProtNLM"/>
    </source>
</evidence>
<protein>
    <recommendedName>
        <fullName evidence="4">Outer membrane protein beta-barrel domain-containing protein</fullName>
    </recommendedName>
</protein>
<organism evidence="2 3">
    <name type="scientific">Aquimarina spongiae</name>
    <dbReference type="NCBI Taxonomy" id="570521"/>
    <lineage>
        <taxon>Bacteria</taxon>
        <taxon>Pseudomonadati</taxon>
        <taxon>Bacteroidota</taxon>
        <taxon>Flavobacteriia</taxon>
        <taxon>Flavobacteriales</taxon>
        <taxon>Flavobacteriaceae</taxon>
        <taxon>Aquimarina</taxon>
    </lineage>
</organism>
<keyword evidence="3" id="KW-1185">Reference proteome</keyword>